<name>A0A0D2QEW4_GOSRA</name>
<dbReference type="AlphaFoldDB" id="A0A0D2QEW4"/>
<dbReference type="Proteomes" id="UP000032304">
    <property type="component" value="Chromosome 6"/>
</dbReference>
<dbReference type="EMBL" id="CM001745">
    <property type="protein sequence ID" value="KJB37843.1"/>
    <property type="molecule type" value="Genomic_DNA"/>
</dbReference>
<keyword evidence="2" id="KW-1185">Reference proteome</keyword>
<proteinExistence type="predicted"/>
<evidence type="ECO:0000313" key="1">
    <source>
        <dbReference type="EMBL" id="KJB37843.1"/>
    </source>
</evidence>
<evidence type="ECO:0000313" key="2">
    <source>
        <dbReference type="Proteomes" id="UP000032304"/>
    </source>
</evidence>
<dbReference type="Gramene" id="KJB37843">
    <property type="protein sequence ID" value="KJB37843"/>
    <property type="gene ID" value="B456_006G222900"/>
</dbReference>
<accession>A0A0D2QEW4</accession>
<reference evidence="1 2" key="1">
    <citation type="journal article" date="2012" name="Nature">
        <title>Repeated polyploidization of Gossypium genomes and the evolution of spinnable cotton fibres.</title>
        <authorList>
            <person name="Paterson A.H."/>
            <person name="Wendel J.F."/>
            <person name="Gundlach H."/>
            <person name="Guo H."/>
            <person name="Jenkins J."/>
            <person name="Jin D."/>
            <person name="Llewellyn D."/>
            <person name="Showmaker K.C."/>
            <person name="Shu S."/>
            <person name="Udall J."/>
            <person name="Yoo M.J."/>
            <person name="Byers R."/>
            <person name="Chen W."/>
            <person name="Doron-Faigenboim A."/>
            <person name="Duke M.V."/>
            <person name="Gong L."/>
            <person name="Grimwood J."/>
            <person name="Grover C."/>
            <person name="Grupp K."/>
            <person name="Hu G."/>
            <person name="Lee T.H."/>
            <person name="Li J."/>
            <person name="Lin L."/>
            <person name="Liu T."/>
            <person name="Marler B.S."/>
            <person name="Page J.T."/>
            <person name="Roberts A.W."/>
            <person name="Romanel E."/>
            <person name="Sanders W.S."/>
            <person name="Szadkowski E."/>
            <person name="Tan X."/>
            <person name="Tang H."/>
            <person name="Xu C."/>
            <person name="Wang J."/>
            <person name="Wang Z."/>
            <person name="Zhang D."/>
            <person name="Zhang L."/>
            <person name="Ashrafi H."/>
            <person name="Bedon F."/>
            <person name="Bowers J.E."/>
            <person name="Brubaker C.L."/>
            <person name="Chee P.W."/>
            <person name="Das S."/>
            <person name="Gingle A.R."/>
            <person name="Haigler C.H."/>
            <person name="Harker D."/>
            <person name="Hoffmann L.V."/>
            <person name="Hovav R."/>
            <person name="Jones D.C."/>
            <person name="Lemke C."/>
            <person name="Mansoor S."/>
            <person name="ur Rahman M."/>
            <person name="Rainville L.N."/>
            <person name="Rambani A."/>
            <person name="Reddy U.K."/>
            <person name="Rong J.K."/>
            <person name="Saranga Y."/>
            <person name="Scheffler B.E."/>
            <person name="Scheffler J.A."/>
            <person name="Stelly D.M."/>
            <person name="Triplett B.A."/>
            <person name="Van Deynze A."/>
            <person name="Vaslin M.F."/>
            <person name="Waghmare V.N."/>
            <person name="Walford S.A."/>
            <person name="Wright R.J."/>
            <person name="Zaki E.A."/>
            <person name="Zhang T."/>
            <person name="Dennis E.S."/>
            <person name="Mayer K.F."/>
            <person name="Peterson D.G."/>
            <person name="Rokhsar D.S."/>
            <person name="Wang X."/>
            <person name="Schmutz J."/>
        </authorList>
    </citation>
    <scope>NUCLEOTIDE SEQUENCE [LARGE SCALE GENOMIC DNA]</scope>
</reference>
<organism evidence="1 2">
    <name type="scientific">Gossypium raimondii</name>
    <name type="common">Peruvian cotton</name>
    <name type="synonym">Gossypium klotzschianum subsp. raimondii</name>
    <dbReference type="NCBI Taxonomy" id="29730"/>
    <lineage>
        <taxon>Eukaryota</taxon>
        <taxon>Viridiplantae</taxon>
        <taxon>Streptophyta</taxon>
        <taxon>Embryophyta</taxon>
        <taxon>Tracheophyta</taxon>
        <taxon>Spermatophyta</taxon>
        <taxon>Magnoliopsida</taxon>
        <taxon>eudicotyledons</taxon>
        <taxon>Gunneridae</taxon>
        <taxon>Pentapetalae</taxon>
        <taxon>rosids</taxon>
        <taxon>malvids</taxon>
        <taxon>Malvales</taxon>
        <taxon>Malvaceae</taxon>
        <taxon>Malvoideae</taxon>
        <taxon>Gossypium</taxon>
    </lineage>
</organism>
<sequence>MTFNCMVTLAAREVYYYFFEGRKLHLMLDALVEISEDENVGKLVNESLHTASTFLKNLSMLSTQIFLIECLLDMVVLKF</sequence>
<gene>
    <name evidence="1" type="ORF">B456_006G222900</name>
</gene>
<protein>
    <submittedName>
        <fullName evidence="1">Uncharacterized protein</fullName>
    </submittedName>
</protein>